<proteinExistence type="predicted"/>
<keyword evidence="1" id="KW-0175">Coiled coil</keyword>
<evidence type="ECO:0000256" key="1">
    <source>
        <dbReference type="SAM" id="Coils"/>
    </source>
</evidence>
<dbReference type="PANTHER" id="PTHR48037">
    <property type="entry name" value="ATPASE E1"/>
    <property type="match status" value="1"/>
</dbReference>
<evidence type="ECO:0000313" key="3">
    <source>
        <dbReference type="Proteomes" id="UP000001514"/>
    </source>
</evidence>
<protein>
    <submittedName>
        <fullName evidence="2">Uncharacterized protein</fullName>
    </submittedName>
</protein>
<keyword evidence="3" id="KW-1185">Reference proteome</keyword>
<organism evidence="3">
    <name type="scientific">Selaginella moellendorffii</name>
    <name type="common">Spikemoss</name>
    <dbReference type="NCBI Taxonomy" id="88036"/>
    <lineage>
        <taxon>Eukaryota</taxon>
        <taxon>Viridiplantae</taxon>
        <taxon>Streptophyta</taxon>
        <taxon>Embryophyta</taxon>
        <taxon>Tracheophyta</taxon>
        <taxon>Lycopodiopsida</taxon>
        <taxon>Selaginellales</taxon>
        <taxon>Selaginellaceae</taxon>
        <taxon>Selaginella</taxon>
    </lineage>
</organism>
<dbReference type="InParanoid" id="D8RA82"/>
<dbReference type="AlphaFoldDB" id="D8RA82"/>
<accession>D8RA82</accession>
<dbReference type="HOGENOM" id="CLU_1067122_0_0_1"/>
<dbReference type="Proteomes" id="UP000001514">
    <property type="component" value="Unassembled WGS sequence"/>
</dbReference>
<sequence>MKKLKAEQDATVKAVQEAERKKLLDALEGEVEEPEEPETTMPVDPAILQETQEVEVLCVDEKKGAFFMSGSEVKNYLYFHLCRDEFWACGKSLVKEVVKEVSLIEQATKEFQSRSREENRAGHLNQIKFLIPIRIWADAETWFERQQQGLEMKKLKAEQDATVKAAQEAERKKLLDALEGEVEEPEEPEVTMPFDPAIMQGTQEAESRTVYFSSGLSGTAGTSKVLGQYPEDSPVKEVVKEVSSIERNSKVSDSRFIEEKA</sequence>
<feature type="coiled-coil region" evidence="1">
    <location>
        <begin position="152"/>
        <end position="184"/>
    </location>
</feature>
<evidence type="ECO:0000313" key="2">
    <source>
        <dbReference type="EMBL" id="EFJ31022.1"/>
    </source>
</evidence>
<dbReference type="PANTHER" id="PTHR48037:SF1">
    <property type="entry name" value="RRM DOMAIN-CONTAINING PROTEIN"/>
    <property type="match status" value="1"/>
</dbReference>
<dbReference type="EMBL" id="GL377574">
    <property type="protein sequence ID" value="EFJ31022.1"/>
    <property type="molecule type" value="Genomic_DNA"/>
</dbReference>
<name>D8RA82_SELML</name>
<dbReference type="Gramene" id="EFJ31022">
    <property type="protein sequence ID" value="EFJ31022"/>
    <property type="gene ID" value="SELMODRAFT_408873"/>
</dbReference>
<dbReference type="STRING" id="88036.D8RA82"/>
<gene>
    <name evidence="2" type="ORF">SELMODRAFT_408873</name>
</gene>
<reference evidence="2 3" key="1">
    <citation type="journal article" date="2011" name="Science">
        <title>The Selaginella genome identifies genetic changes associated with the evolution of vascular plants.</title>
        <authorList>
            <person name="Banks J.A."/>
            <person name="Nishiyama T."/>
            <person name="Hasebe M."/>
            <person name="Bowman J.L."/>
            <person name="Gribskov M."/>
            <person name="dePamphilis C."/>
            <person name="Albert V.A."/>
            <person name="Aono N."/>
            <person name="Aoyama T."/>
            <person name="Ambrose B.A."/>
            <person name="Ashton N.W."/>
            <person name="Axtell M.J."/>
            <person name="Barker E."/>
            <person name="Barker M.S."/>
            <person name="Bennetzen J.L."/>
            <person name="Bonawitz N.D."/>
            <person name="Chapple C."/>
            <person name="Cheng C."/>
            <person name="Correa L.G."/>
            <person name="Dacre M."/>
            <person name="DeBarry J."/>
            <person name="Dreyer I."/>
            <person name="Elias M."/>
            <person name="Engstrom E.M."/>
            <person name="Estelle M."/>
            <person name="Feng L."/>
            <person name="Finet C."/>
            <person name="Floyd S.K."/>
            <person name="Frommer W.B."/>
            <person name="Fujita T."/>
            <person name="Gramzow L."/>
            <person name="Gutensohn M."/>
            <person name="Harholt J."/>
            <person name="Hattori M."/>
            <person name="Heyl A."/>
            <person name="Hirai T."/>
            <person name="Hiwatashi Y."/>
            <person name="Ishikawa M."/>
            <person name="Iwata M."/>
            <person name="Karol K.G."/>
            <person name="Koehler B."/>
            <person name="Kolukisaoglu U."/>
            <person name="Kubo M."/>
            <person name="Kurata T."/>
            <person name="Lalonde S."/>
            <person name="Li K."/>
            <person name="Li Y."/>
            <person name="Litt A."/>
            <person name="Lyons E."/>
            <person name="Manning G."/>
            <person name="Maruyama T."/>
            <person name="Michael T.P."/>
            <person name="Mikami K."/>
            <person name="Miyazaki S."/>
            <person name="Morinaga S."/>
            <person name="Murata T."/>
            <person name="Mueller-Roeber B."/>
            <person name="Nelson D.R."/>
            <person name="Obara M."/>
            <person name="Oguri Y."/>
            <person name="Olmstead R.G."/>
            <person name="Onodera N."/>
            <person name="Petersen B.L."/>
            <person name="Pils B."/>
            <person name="Prigge M."/>
            <person name="Rensing S.A."/>
            <person name="Riano-Pachon D.M."/>
            <person name="Roberts A.W."/>
            <person name="Sato Y."/>
            <person name="Scheller H.V."/>
            <person name="Schulz B."/>
            <person name="Schulz C."/>
            <person name="Shakirov E.V."/>
            <person name="Shibagaki N."/>
            <person name="Shinohara N."/>
            <person name="Shippen D.E."/>
            <person name="Soerensen I."/>
            <person name="Sotooka R."/>
            <person name="Sugimoto N."/>
            <person name="Sugita M."/>
            <person name="Sumikawa N."/>
            <person name="Tanurdzic M."/>
            <person name="Theissen G."/>
            <person name="Ulvskov P."/>
            <person name="Wakazuki S."/>
            <person name="Weng J.K."/>
            <person name="Willats W.W."/>
            <person name="Wipf D."/>
            <person name="Wolf P.G."/>
            <person name="Yang L."/>
            <person name="Zimmer A.D."/>
            <person name="Zhu Q."/>
            <person name="Mitros T."/>
            <person name="Hellsten U."/>
            <person name="Loque D."/>
            <person name="Otillar R."/>
            <person name="Salamov A."/>
            <person name="Schmutz J."/>
            <person name="Shapiro H."/>
            <person name="Lindquist E."/>
            <person name="Lucas S."/>
            <person name="Rokhsar D."/>
            <person name="Grigoriev I.V."/>
        </authorList>
    </citation>
    <scope>NUCLEOTIDE SEQUENCE [LARGE SCALE GENOMIC DNA]</scope>
</reference>
<dbReference type="KEGG" id="smo:SELMODRAFT_408873"/>